<protein>
    <recommendedName>
        <fullName evidence="4">Response regulatory domain-containing protein</fullName>
    </recommendedName>
</protein>
<evidence type="ECO:0008006" key="4">
    <source>
        <dbReference type="Google" id="ProtNLM"/>
    </source>
</evidence>
<comment type="caution">
    <text evidence="2">The sequence shown here is derived from an EMBL/GenBank/DDBJ whole genome shotgun (WGS) entry which is preliminary data.</text>
</comment>
<evidence type="ECO:0000313" key="3">
    <source>
        <dbReference type="Proteomes" id="UP000176504"/>
    </source>
</evidence>
<proteinExistence type="predicted"/>
<accession>A0A1F4VEH9</accession>
<gene>
    <name evidence="2" type="ORF">A3A78_00260</name>
</gene>
<sequence length="128" mass="14466">MDKRCLLVEAKGEVFVRIDVSLIRIVEEKGFETVVAGSIREALRFLEEQRWDLVIVVYYQGVGWFIKKLGAEGKVHVVVVAHELSLLNGIGRSGAVIIKYKGDENGKNLSGKSQEELRRELDRLNGKR</sequence>
<dbReference type="Proteomes" id="UP000176504">
    <property type="component" value="Unassembled WGS sequence"/>
</dbReference>
<name>A0A1F4VEH9_UNCKA</name>
<reference evidence="2 3" key="1">
    <citation type="journal article" date="2016" name="Nat. Commun.">
        <title>Thousands of microbial genomes shed light on interconnected biogeochemical processes in an aquifer system.</title>
        <authorList>
            <person name="Anantharaman K."/>
            <person name="Brown C.T."/>
            <person name="Hug L.A."/>
            <person name="Sharon I."/>
            <person name="Castelle C.J."/>
            <person name="Probst A.J."/>
            <person name="Thomas B.C."/>
            <person name="Singh A."/>
            <person name="Wilkins M.J."/>
            <person name="Karaoz U."/>
            <person name="Brodie E.L."/>
            <person name="Williams K.H."/>
            <person name="Hubbard S.S."/>
            <person name="Banfield J.F."/>
        </authorList>
    </citation>
    <scope>NUCLEOTIDE SEQUENCE [LARGE SCALE GENOMIC DNA]</scope>
</reference>
<dbReference type="InterPro" id="IPR011006">
    <property type="entry name" value="CheY-like_superfamily"/>
</dbReference>
<feature type="compositionally biased region" description="Basic and acidic residues" evidence="1">
    <location>
        <begin position="113"/>
        <end position="128"/>
    </location>
</feature>
<evidence type="ECO:0000256" key="1">
    <source>
        <dbReference type="SAM" id="MobiDB-lite"/>
    </source>
</evidence>
<organism evidence="2 3">
    <name type="scientific">candidate division WWE3 bacterium RIFCSPLOWO2_01_FULL_41_18</name>
    <dbReference type="NCBI Taxonomy" id="1802625"/>
    <lineage>
        <taxon>Bacteria</taxon>
        <taxon>Katanobacteria</taxon>
    </lineage>
</organism>
<dbReference type="SUPFAM" id="SSF52172">
    <property type="entry name" value="CheY-like"/>
    <property type="match status" value="1"/>
</dbReference>
<evidence type="ECO:0000313" key="2">
    <source>
        <dbReference type="EMBL" id="OGC55378.1"/>
    </source>
</evidence>
<dbReference type="EMBL" id="MEVI01000002">
    <property type="protein sequence ID" value="OGC55378.1"/>
    <property type="molecule type" value="Genomic_DNA"/>
</dbReference>
<dbReference type="AlphaFoldDB" id="A0A1F4VEH9"/>
<feature type="region of interest" description="Disordered" evidence="1">
    <location>
        <begin position="104"/>
        <end position="128"/>
    </location>
</feature>